<sequence length="468" mass="52691">MGSVGKKSIVNVAETLYAIVDIETTGGSVSGSRITEVAILLHNGSEVIDRWTTLVNPEMEIPMHITALTGIDDDMVAKAPVFKQVAEKIYSLLKDKVFVAHNVNFDYSFLRGQLAACGQLWDSPKLCTVRLSRKLLPGLNSYSLGKLCSQVGINLKDRHRAMGDALATAELFSMLLSKDSEGIISGMLRKVSPEQRLPSNVPTNDFAALPECPGVYYFHDQKGKVIYVGKAINLKKRVASHFTGNNTTLRRQNFLRDIYHISFERCGSELMALLLECTEIQKHWPIHNRALKRFEAKFGLYHYVAVNGYSYLAVGKLPKQQHCLKAFDDEAEAVSFLVDKSRTFDIDPRFCRFGNASVFQSDLPRPNVDKHNLNVQQLLNELEGSVEQFVLMLDGRDRNEKGFVWVENGKVYGMGYLDESLGGDMDQLKESLAKCRSNYYMLKLVTGYADRYPHKVLYPVVNEKRQLA</sequence>
<dbReference type="InterPro" id="IPR047296">
    <property type="entry name" value="GIY-YIG_UvrC_Cho"/>
</dbReference>
<dbReference type="PANTHER" id="PTHR30231:SF41">
    <property type="entry name" value="DNA POLYMERASE III SUBUNIT EPSILON"/>
    <property type="match status" value="1"/>
</dbReference>
<dbReference type="InterPro" id="IPR012337">
    <property type="entry name" value="RNaseH-like_sf"/>
</dbReference>
<proteinExistence type="predicted"/>
<reference evidence="2 3" key="1">
    <citation type="submission" date="2024-12" db="EMBL/GenBank/DDBJ databases">
        <authorList>
            <person name="Hu S."/>
        </authorList>
    </citation>
    <scope>NUCLEOTIDE SEQUENCE [LARGE SCALE GENOMIC DNA]</scope>
    <source>
        <strain evidence="2 3">THG-T11</strain>
    </source>
</reference>
<dbReference type="InterPro" id="IPR006054">
    <property type="entry name" value="DnaQ"/>
</dbReference>
<keyword evidence="2" id="KW-0540">Nuclease</keyword>
<dbReference type="PANTHER" id="PTHR30231">
    <property type="entry name" value="DNA POLYMERASE III SUBUNIT EPSILON"/>
    <property type="match status" value="1"/>
</dbReference>
<dbReference type="Pfam" id="PF00929">
    <property type="entry name" value="RNase_T"/>
    <property type="match status" value="1"/>
</dbReference>
<evidence type="ECO:0000313" key="2">
    <source>
        <dbReference type="EMBL" id="MFN0257221.1"/>
    </source>
</evidence>
<dbReference type="SMART" id="SM00479">
    <property type="entry name" value="EXOIII"/>
    <property type="match status" value="1"/>
</dbReference>
<protein>
    <submittedName>
        <fullName evidence="2">Exonuclease domain-containing protein</fullName>
    </submittedName>
</protein>
<dbReference type="InterPro" id="IPR036397">
    <property type="entry name" value="RNaseH_sf"/>
</dbReference>
<dbReference type="InterPro" id="IPR000305">
    <property type="entry name" value="GIY-YIG_endonuc"/>
</dbReference>
<dbReference type="Gene3D" id="3.30.420.10">
    <property type="entry name" value="Ribonuclease H-like superfamily/Ribonuclease H"/>
    <property type="match status" value="1"/>
</dbReference>
<dbReference type="SUPFAM" id="SSF82771">
    <property type="entry name" value="GIY-YIG endonuclease"/>
    <property type="match status" value="1"/>
</dbReference>
<dbReference type="SMART" id="SM00465">
    <property type="entry name" value="GIYc"/>
    <property type="match status" value="1"/>
</dbReference>
<organism evidence="2 3">
    <name type="scientific">Pedobacter ureilyticus</name>
    <dbReference type="NCBI Taxonomy" id="1393051"/>
    <lineage>
        <taxon>Bacteria</taxon>
        <taxon>Pseudomonadati</taxon>
        <taxon>Bacteroidota</taxon>
        <taxon>Sphingobacteriia</taxon>
        <taxon>Sphingobacteriales</taxon>
        <taxon>Sphingobacteriaceae</taxon>
        <taxon>Pedobacter</taxon>
    </lineage>
</organism>
<dbReference type="CDD" id="cd10434">
    <property type="entry name" value="GIY-YIG_UvrC_Cho"/>
    <property type="match status" value="1"/>
</dbReference>
<dbReference type="EMBL" id="SSHJ02000008">
    <property type="protein sequence ID" value="MFN0257221.1"/>
    <property type="molecule type" value="Genomic_DNA"/>
</dbReference>
<accession>A0ABW9J9M2</accession>
<dbReference type="CDD" id="cd06127">
    <property type="entry name" value="DEDDh"/>
    <property type="match status" value="1"/>
</dbReference>
<name>A0ABW9J9M2_9SPHI</name>
<keyword evidence="3" id="KW-1185">Reference proteome</keyword>
<feature type="domain" description="GIY-YIG" evidence="1">
    <location>
        <begin position="211"/>
        <end position="289"/>
    </location>
</feature>
<dbReference type="RefSeq" id="WP_211659900.1">
    <property type="nucleotide sequence ID" value="NZ_SSHJ02000008.1"/>
</dbReference>
<keyword evidence="2" id="KW-0378">Hydrolase</keyword>
<dbReference type="InterPro" id="IPR035901">
    <property type="entry name" value="GIY-YIG_endonuc_sf"/>
</dbReference>
<evidence type="ECO:0000259" key="1">
    <source>
        <dbReference type="PROSITE" id="PS50164"/>
    </source>
</evidence>
<gene>
    <name evidence="2" type="ORF">E6A44_016640</name>
</gene>
<dbReference type="GO" id="GO:0004527">
    <property type="term" value="F:exonuclease activity"/>
    <property type="evidence" value="ECO:0007669"/>
    <property type="project" value="UniProtKB-KW"/>
</dbReference>
<dbReference type="Pfam" id="PF01541">
    <property type="entry name" value="GIY-YIG"/>
    <property type="match status" value="1"/>
</dbReference>
<comment type="caution">
    <text evidence="2">The sequence shown here is derived from an EMBL/GenBank/DDBJ whole genome shotgun (WGS) entry which is preliminary data.</text>
</comment>
<dbReference type="Proteomes" id="UP001517247">
    <property type="component" value="Unassembled WGS sequence"/>
</dbReference>
<dbReference type="PROSITE" id="PS50164">
    <property type="entry name" value="GIY_YIG"/>
    <property type="match status" value="1"/>
</dbReference>
<keyword evidence="2" id="KW-0269">Exonuclease</keyword>
<dbReference type="NCBIfam" id="TIGR00573">
    <property type="entry name" value="dnaq"/>
    <property type="match status" value="1"/>
</dbReference>
<dbReference type="SUPFAM" id="SSF53098">
    <property type="entry name" value="Ribonuclease H-like"/>
    <property type="match status" value="1"/>
</dbReference>
<dbReference type="Gene3D" id="3.40.1440.10">
    <property type="entry name" value="GIY-YIG endonuclease"/>
    <property type="match status" value="1"/>
</dbReference>
<dbReference type="InterPro" id="IPR013520">
    <property type="entry name" value="Ribonucl_H"/>
</dbReference>
<evidence type="ECO:0000313" key="3">
    <source>
        <dbReference type="Proteomes" id="UP001517247"/>
    </source>
</evidence>